<protein>
    <submittedName>
        <fullName evidence="1">Uncharacterized protein</fullName>
    </submittedName>
</protein>
<gene>
    <name evidence="1" type="ORF">MSG28_003099</name>
</gene>
<evidence type="ECO:0000313" key="1">
    <source>
        <dbReference type="EMBL" id="KAI8434551.1"/>
    </source>
</evidence>
<organism evidence="1 2">
    <name type="scientific">Choristoneura fumiferana</name>
    <name type="common">Spruce budworm moth</name>
    <name type="synonym">Archips fumiferana</name>
    <dbReference type="NCBI Taxonomy" id="7141"/>
    <lineage>
        <taxon>Eukaryota</taxon>
        <taxon>Metazoa</taxon>
        <taxon>Ecdysozoa</taxon>
        <taxon>Arthropoda</taxon>
        <taxon>Hexapoda</taxon>
        <taxon>Insecta</taxon>
        <taxon>Pterygota</taxon>
        <taxon>Neoptera</taxon>
        <taxon>Endopterygota</taxon>
        <taxon>Lepidoptera</taxon>
        <taxon>Glossata</taxon>
        <taxon>Ditrysia</taxon>
        <taxon>Tortricoidea</taxon>
        <taxon>Tortricidae</taxon>
        <taxon>Tortricinae</taxon>
        <taxon>Choristoneura</taxon>
    </lineage>
</organism>
<accession>A0ACC0KER0</accession>
<sequence length="66" mass="7379">MIEEWKNVERKSTEKSSIITDGSETWALTMGLMRKLKAKSLKGLWRGLCSGLLCGIESEMMISAVD</sequence>
<name>A0ACC0KER0_CHOFU</name>
<comment type="caution">
    <text evidence="1">The sequence shown here is derived from an EMBL/GenBank/DDBJ whole genome shotgun (WGS) entry which is preliminary data.</text>
</comment>
<proteinExistence type="predicted"/>
<keyword evidence="2" id="KW-1185">Reference proteome</keyword>
<evidence type="ECO:0000313" key="2">
    <source>
        <dbReference type="Proteomes" id="UP001064048"/>
    </source>
</evidence>
<dbReference type="EMBL" id="CM046105">
    <property type="protein sequence ID" value="KAI8434551.1"/>
    <property type="molecule type" value="Genomic_DNA"/>
</dbReference>
<reference evidence="1 2" key="1">
    <citation type="journal article" date="2022" name="Genome Biol. Evol.">
        <title>The Spruce Budworm Genome: Reconstructing the Evolutionary History of Antifreeze Proteins.</title>
        <authorList>
            <person name="Beliveau C."/>
            <person name="Gagne P."/>
            <person name="Picq S."/>
            <person name="Vernygora O."/>
            <person name="Keeling C.I."/>
            <person name="Pinkney K."/>
            <person name="Doucet D."/>
            <person name="Wen F."/>
            <person name="Johnston J.S."/>
            <person name="Maaroufi H."/>
            <person name="Boyle B."/>
            <person name="Laroche J."/>
            <person name="Dewar K."/>
            <person name="Juretic N."/>
            <person name="Blackburn G."/>
            <person name="Nisole A."/>
            <person name="Brunet B."/>
            <person name="Brandao M."/>
            <person name="Lumley L."/>
            <person name="Duan J."/>
            <person name="Quan G."/>
            <person name="Lucarotti C.J."/>
            <person name="Roe A.D."/>
            <person name="Sperling F.A.H."/>
            <person name="Levesque R.C."/>
            <person name="Cusson M."/>
        </authorList>
    </citation>
    <scope>NUCLEOTIDE SEQUENCE [LARGE SCALE GENOMIC DNA]</scope>
    <source>
        <strain evidence="1">Glfc:IPQL:Cfum</strain>
    </source>
</reference>
<dbReference type="Proteomes" id="UP001064048">
    <property type="component" value="Chromosome 5"/>
</dbReference>